<dbReference type="Proteomes" id="UP000229526">
    <property type="component" value="Unassembled WGS sequence"/>
</dbReference>
<sequence length="66" mass="6453">MFTGGRIASNTKGVLHAEVDKPLLLGVLADNSISGHGTAPGLRVLHQAAGAGAGGDGDGDCDRAEG</sequence>
<dbReference type="EMBL" id="PFBD01000028">
    <property type="protein sequence ID" value="PIR86657.1"/>
    <property type="molecule type" value="Genomic_DNA"/>
</dbReference>
<protein>
    <submittedName>
        <fullName evidence="1">Uncharacterized protein</fullName>
    </submittedName>
</protein>
<organism evidence="1 2">
    <name type="scientific">Candidatus Harrisonbacteria bacterium CG10_big_fil_rev_8_21_14_0_10_49_15</name>
    <dbReference type="NCBI Taxonomy" id="1974587"/>
    <lineage>
        <taxon>Bacteria</taxon>
        <taxon>Candidatus Harrisoniibacteriota</taxon>
    </lineage>
</organism>
<dbReference type="AlphaFoldDB" id="A0A2H0UJS9"/>
<accession>A0A2H0UJS9</accession>
<name>A0A2H0UJS9_9BACT</name>
<gene>
    <name evidence="1" type="ORF">COU11_04060</name>
</gene>
<comment type="caution">
    <text evidence="1">The sequence shown here is derived from an EMBL/GenBank/DDBJ whole genome shotgun (WGS) entry which is preliminary data.</text>
</comment>
<evidence type="ECO:0000313" key="2">
    <source>
        <dbReference type="Proteomes" id="UP000229526"/>
    </source>
</evidence>
<reference evidence="2" key="1">
    <citation type="submission" date="2017-09" db="EMBL/GenBank/DDBJ databases">
        <title>Depth-based differentiation of microbial function through sediment-hosted aquifers and enrichment of novel symbionts in the deep terrestrial subsurface.</title>
        <authorList>
            <person name="Probst A.J."/>
            <person name="Ladd B."/>
            <person name="Jarett J.K."/>
            <person name="Geller-Mcgrath D.E."/>
            <person name="Sieber C.M.K."/>
            <person name="Emerson J.B."/>
            <person name="Anantharaman K."/>
            <person name="Thomas B.C."/>
            <person name="Malmstrom R."/>
            <person name="Stieglmeier M."/>
            <person name="Klingl A."/>
            <person name="Woyke T."/>
            <person name="Ryan C.M."/>
            <person name="Banfield J.F."/>
        </authorList>
    </citation>
    <scope>NUCLEOTIDE SEQUENCE [LARGE SCALE GENOMIC DNA]</scope>
</reference>
<evidence type="ECO:0000313" key="1">
    <source>
        <dbReference type="EMBL" id="PIR86657.1"/>
    </source>
</evidence>
<proteinExistence type="predicted"/>